<dbReference type="Proteomes" id="UP000198727">
    <property type="component" value="Unassembled WGS sequence"/>
</dbReference>
<dbReference type="AlphaFoldDB" id="A0A1I5YGV8"/>
<accession>A0A1I5YGV8</accession>
<sequence length="105" mass="10630">MGFEAVIAAIAETGKAAGRVTGVVRSVDPAAALPDGDAGMPGSRSAGKLAAVKRSWQGKGQATATALDQHAESIAEAAERYRAGDDVARRDLTEAARSVGGRKPV</sequence>
<dbReference type="OrthoDB" id="3700696at2"/>
<reference evidence="2" key="1">
    <citation type="submission" date="2016-10" db="EMBL/GenBank/DDBJ databases">
        <authorList>
            <person name="Varghese N."/>
            <person name="Submissions S."/>
        </authorList>
    </citation>
    <scope>NUCLEOTIDE SEQUENCE [LARGE SCALE GENOMIC DNA]</scope>
    <source>
        <strain evidence="2">CGMCC 4.5579</strain>
    </source>
</reference>
<protein>
    <submittedName>
        <fullName evidence="1">Excreted virulence factor EspC, type VII ESX diderm</fullName>
    </submittedName>
</protein>
<evidence type="ECO:0000313" key="2">
    <source>
        <dbReference type="Proteomes" id="UP000198727"/>
    </source>
</evidence>
<dbReference type="RefSeq" id="WP_092532574.1">
    <property type="nucleotide sequence ID" value="NZ_FOWW01000007.1"/>
</dbReference>
<keyword evidence="2" id="KW-1185">Reference proteome</keyword>
<proteinExistence type="predicted"/>
<dbReference type="STRING" id="587909.SAMN05421810_107146"/>
<evidence type="ECO:0000313" key="1">
    <source>
        <dbReference type="EMBL" id="SFQ43360.1"/>
    </source>
</evidence>
<gene>
    <name evidence="1" type="ORF">SAMN05421810_107146</name>
</gene>
<name>A0A1I5YGV8_9PSEU</name>
<organism evidence="1 2">
    <name type="scientific">Amycolatopsis arida</name>
    <dbReference type="NCBI Taxonomy" id="587909"/>
    <lineage>
        <taxon>Bacteria</taxon>
        <taxon>Bacillati</taxon>
        <taxon>Actinomycetota</taxon>
        <taxon>Actinomycetes</taxon>
        <taxon>Pseudonocardiales</taxon>
        <taxon>Pseudonocardiaceae</taxon>
        <taxon>Amycolatopsis</taxon>
    </lineage>
</organism>
<dbReference type="EMBL" id="FOWW01000007">
    <property type="protein sequence ID" value="SFQ43360.1"/>
    <property type="molecule type" value="Genomic_DNA"/>
</dbReference>